<gene>
    <name evidence="2" type="ORF">PVK06_022277</name>
</gene>
<sequence length="140" mass="15206">MAATPHPPENKNPVVTSKMASPAGTRTGLNNTMSGVAMTRAKTVPVKVNPDKKSNIAPSVVAVKNLAVWRGDGAELLSFRVMVSRLFRSFDNMNGSDCLLISFHIPNGPPLLVAYITLTLHVIVDLRQCSDRYHVALVRI</sequence>
<dbReference type="Proteomes" id="UP001358586">
    <property type="component" value="Chromosome 7"/>
</dbReference>
<reference evidence="2 3" key="1">
    <citation type="submission" date="2023-03" db="EMBL/GenBank/DDBJ databases">
        <title>WGS of Gossypium arboreum.</title>
        <authorList>
            <person name="Yu D."/>
        </authorList>
    </citation>
    <scope>NUCLEOTIDE SEQUENCE [LARGE SCALE GENOMIC DNA]</scope>
    <source>
        <tissue evidence="2">Leaf</tissue>
    </source>
</reference>
<evidence type="ECO:0000313" key="2">
    <source>
        <dbReference type="EMBL" id="KAK5817353.1"/>
    </source>
</evidence>
<evidence type="ECO:0000313" key="3">
    <source>
        <dbReference type="Proteomes" id="UP001358586"/>
    </source>
</evidence>
<evidence type="ECO:0000256" key="1">
    <source>
        <dbReference type="SAM" id="MobiDB-lite"/>
    </source>
</evidence>
<keyword evidence="3" id="KW-1185">Reference proteome</keyword>
<dbReference type="EMBL" id="JARKNE010000007">
    <property type="protein sequence ID" value="KAK5817353.1"/>
    <property type="molecule type" value="Genomic_DNA"/>
</dbReference>
<comment type="caution">
    <text evidence="2">The sequence shown here is derived from an EMBL/GenBank/DDBJ whole genome shotgun (WGS) entry which is preliminary data.</text>
</comment>
<name>A0ABR0P801_GOSAR</name>
<accession>A0ABR0P801</accession>
<feature type="region of interest" description="Disordered" evidence="1">
    <location>
        <begin position="1"/>
        <end position="31"/>
    </location>
</feature>
<protein>
    <submittedName>
        <fullName evidence="2">Uncharacterized protein</fullName>
    </submittedName>
</protein>
<proteinExistence type="predicted"/>
<organism evidence="2 3">
    <name type="scientific">Gossypium arboreum</name>
    <name type="common">Tree cotton</name>
    <name type="synonym">Gossypium nanking</name>
    <dbReference type="NCBI Taxonomy" id="29729"/>
    <lineage>
        <taxon>Eukaryota</taxon>
        <taxon>Viridiplantae</taxon>
        <taxon>Streptophyta</taxon>
        <taxon>Embryophyta</taxon>
        <taxon>Tracheophyta</taxon>
        <taxon>Spermatophyta</taxon>
        <taxon>Magnoliopsida</taxon>
        <taxon>eudicotyledons</taxon>
        <taxon>Gunneridae</taxon>
        <taxon>Pentapetalae</taxon>
        <taxon>rosids</taxon>
        <taxon>malvids</taxon>
        <taxon>Malvales</taxon>
        <taxon>Malvaceae</taxon>
        <taxon>Malvoideae</taxon>
        <taxon>Gossypium</taxon>
    </lineage>
</organism>